<keyword evidence="2" id="KW-0378">Hydrolase</keyword>
<dbReference type="InterPro" id="IPR026891">
    <property type="entry name" value="Fn3-like"/>
</dbReference>
<reference evidence="4" key="2">
    <citation type="journal article" date="2014" name="ISME J.">
        <title>Microbial stratification in low pH oxic and suboxic macroscopic growths along an acid mine drainage.</title>
        <authorList>
            <person name="Mendez-Garcia C."/>
            <person name="Mesa V."/>
            <person name="Sprenger R.R."/>
            <person name="Richter M."/>
            <person name="Diez M.S."/>
            <person name="Solano J."/>
            <person name="Bargiela R."/>
            <person name="Golyshina O.V."/>
            <person name="Manteca A."/>
            <person name="Ramos J.L."/>
            <person name="Gallego J.R."/>
            <person name="Llorente I."/>
            <person name="Martins Dos Santos V.A."/>
            <person name="Jensen O.N."/>
            <person name="Pelaez A.I."/>
            <person name="Sanchez J."/>
            <person name="Ferrer M."/>
        </authorList>
    </citation>
    <scope>NUCLEOTIDE SEQUENCE</scope>
</reference>
<gene>
    <name evidence="4" type="ORF">B1A_13050</name>
</gene>
<proteinExistence type="inferred from homology"/>
<dbReference type="AlphaFoldDB" id="T0ZT78"/>
<organism evidence="4">
    <name type="scientific">mine drainage metagenome</name>
    <dbReference type="NCBI Taxonomy" id="410659"/>
    <lineage>
        <taxon>unclassified sequences</taxon>
        <taxon>metagenomes</taxon>
        <taxon>ecological metagenomes</taxon>
    </lineage>
</organism>
<name>T0ZT78_9ZZZZ</name>
<dbReference type="GO" id="GO:0016787">
    <property type="term" value="F:hydrolase activity"/>
    <property type="evidence" value="ECO:0007669"/>
    <property type="project" value="UniProtKB-KW"/>
</dbReference>
<evidence type="ECO:0000259" key="3">
    <source>
        <dbReference type="SMART" id="SM01217"/>
    </source>
</evidence>
<dbReference type="SMART" id="SM01217">
    <property type="entry name" value="Fn3_like"/>
    <property type="match status" value="1"/>
</dbReference>
<reference evidence="4" key="1">
    <citation type="submission" date="2013-08" db="EMBL/GenBank/DDBJ databases">
        <authorList>
            <person name="Mendez C."/>
            <person name="Richter M."/>
            <person name="Ferrer M."/>
            <person name="Sanchez J."/>
        </authorList>
    </citation>
    <scope>NUCLEOTIDE SEQUENCE</scope>
</reference>
<dbReference type="Gene3D" id="2.60.40.10">
    <property type="entry name" value="Immunoglobulins"/>
    <property type="match status" value="1"/>
</dbReference>
<accession>T0ZT78</accession>
<comment type="caution">
    <text evidence="4">The sequence shown here is derived from an EMBL/GenBank/DDBJ whole genome shotgun (WGS) entry which is preliminary data.</text>
</comment>
<dbReference type="EMBL" id="AUZX01009527">
    <property type="protein sequence ID" value="EQD51451.1"/>
    <property type="molecule type" value="Genomic_DNA"/>
</dbReference>
<feature type="non-terminal residue" evidence="4">
    <location>
        <position position="78"/>
    </location>
</feature>
<comment type="similarity">
    <text evidence="1">Belongs to the glycosyl hydrolase 3 family.</text>
</comment>
<evidence type="ECO:0000256" key="2">
    <source>
        <dbReference type="ARBA" id="ARBA00022801"/>
    </source>
</evidence>
<dbReference type="InterPro" id="IPR013783">
    <property type="entry name" value="Ig-like_fold"/>
</dbReference>
<feature type="non-terminal residue" evidence="4">
    <location>
        <position position="1"/>
    </location>
</feature>
<dbReference type="Pfam" id="PF14310">
    <property type="entry name" value="Fn3-like"/>
    <property type="match status" value="1"/>
</dbReference>
<dbReference type="PANTHER" id="PTHR42715">
    <property type="entry name" value="BETA-GLUCOSIDASE"/>
    <property type="match status" value="1"/>
</dbReference>
<evidence type="ECO:0000313" key="4">
    <source>
        <dbReference type="EMBL" id="EQD51451.1"/>
    </source>
</evidence>
<dbReference type="PANTHER" id="PTHR42715:SF10">
    <property type="entry name" value="BETA-GLUCOSIDASE"/>
    <property type="match status" value="1"/>
</dbReference>
<sequence>GSEVVQMYVHQLVTSVAEPTRELKGFKRVWLAPGASQQVRFTLRPKDFAIWNQYMRHVVEPGTVHVLVGPNSVDLKRA</sequence>
<dbReference type="InterPro" id="IPR050288">
    <property type="entry name" value="Cellulose_deg_GH3"/>
</dbReference>
<feature type="domain" description="Fibronectin type III-like" evidence="3">
    <location>
        <begin position="3"/>
        <end position="72"/>
    </location>
</feature>
<protein>
    <submittedName>
        <fullName evidence="4">Xylosidase/arabinosidase</fullName>
    </submittedName>
</protein>
<evidence type="ECO:0000256" key="1">
    <source>
        <dbReference type="ARBA" id="ARBA00005336"/>
    </source>
</evidence>